<accession>E1QEU9</accession>
<dbReference type="SUPFAM" id="SSF88713">
    <property type="entry name" value="Glycoside hydrolase/deacetylase"/>
    <property type="match status" value="1"/>
</dbReference>
<dbReference type="InterPro" id="IPR002509">
    <property type="entry name" value="NODB_dom"/>
</dbReference>
<dbReference type="Gene3D" id="3.20.20.370">
    <property type="entry name" value="Glycoside hydrolase/deacetylase"/>
    <property type="match status" value="1"/>
</dbReference>
<dbReference type="PANTHER" id="PTHR34216:SF3">
    <property type="entry name" value="POLY-BETA-1,6-N-ACETYL-D-GLUCOSAMINE N-DEACETYLASE"/>
    <property type="match status" value="1"/>
</dbReference>
<dbReference type="CDD" id="cd10918">
    <property type="entry name" value="CE4_NodB_like_5s_6s"/>
    <property type="match status" value="1"/>
</dbReference>
<dbReference type="PROSITE" id="PS51677">
    <property type="entry name" value="NODB"/>
    <property type="match status" value="1"/>
</dbReference>
<reference evidence="4 5" key="1">
    <citation type="journal article" date="2010" name="Stand. Genomic Sci.">
        <title>Complete genome sequence of Desulfarculus baarsii type strain (2st14).</title>
        <authorList>
            <person name="Sun H."/>
            <person name="Spring S."/>
            <person name="Lapidus A."/>
            <person name="Davenport K."/>
            <person name="Del Rio T.G."/>
            <person name="Tice H."/>
            <person name="Nolan M."/>
            <person name="Copeland A."/>
            <person name="Cheng J.F."/>
            <person name="Lucas S."/>
            <person name="Tapia R."/>
            <person name="Goodwin L."/>
            <person name="Pitluck S."/>
            <person name="Ivanova N."/>
            <person name="Pagani I."/>
            <person name="Mavromatis K."/>
            <person name="Ovchinnikova G."/>
            <person name="Pati A."/>
            <person name="Chen A."/>
            <person name="Palaniappan K."/>
            <person name="Hauser L."/>
            <person name="Chang Y.J."/>
            <person name="Jeffries C.D."/>
            <person name="Detter J.C."/>
            <person name="Han C."/>
            <person name="Rohde M."/>
            <person name="Brambilla E."/>
            <person name="Goker M."/>
            <person name="Woyke T."/>
            <person name="Bristow J."/>
            <person name="Eisen J.A."/>
            <person name="Markowitz V."/>
            <person name="Hugenholtz P."/>
            <person name="Kyrpides N.C."/>
            <person name="Klenk H.P."/>
            <person name="Land M."/>
        </authorList>
    </citation>
    <scope>NUCLEOTIDE SEQUENCE [LARGE SCALE GENOMIC DNA]</scope>
    <source>
        <strain evidence="5">ATCC 33931 / DSM 2075 / LMG 7858 / VKM B-1802 / 2st14</strain>
    </source>
</reference>
<evidence type="ECO:0000256" key="1">
    <source>
        <dbReference type="ARBA" id="ARBA00004613"/>
    </source>
</evidence>
<keyword evidence="2" id="KW-0732">Signal</keyword>
<comment type="subcellular location">
    <subcellularLocation>
        <location evidence="1">Secreted</location>
    </subcellularLocation>
</comment>
<feature type="domain" description="NodB homology" evidence="3">
    <location>
        <begin position="86"/>
        <end position="261"/>
    </location>
</feature>
<evidence type="ECO:0000256" key="2">
    <source>
        <dbReference type="ARBA" id="ARBA00022729"/>
    </source>
</evidence>
<dbReference type="STRING" id="644282.Deba_0713"/>
<dbReference type="KEGG" id="dbr:Deba_0713"/>
<gene>
    <name evidence="4" type="ordered locus">Deba_0713</name>
</gene>
<name>E1QEU9_DESB2</name>
<organism evidence="4 5">
    <name type="scientific">Desulfarculus baarsii (strain ATCC 33931 / DSM 2075 / LMG 7858 / VKM B-1802 / 2st14)</name>
    <dbReference type="NCBI Taxonomy" id="644282"/>
    <lineage>
        <taxon>Bacteria</taxon>
        <taxon>Pseudomonadati</taxon>
        <taxon>Thermodesulfobacteriota</taxon>
        <taxon>Desulfarculia</taxon>
        <taxon>Desulfarculales</taxon>
        <taxon>Desulfarculaceae</taxon>
        <taxon>Desulfarculus</taxon>
    </lineage>
</organism>
<protein>
    <submittedName>
        <fullName evidence="4">Polysaccharide deacetylase</fullName>
    </submittedName>
</protein>
<dbReference type="GO" id="GO:0016810">
    <property type="term" value="F:hydrolase activity, acting on carbon-nitrogen (but not peptide) bonds"/>
    <property type="evidence" value="ECO:0007669"/>
    <property type="project" value="InterPro"/>
</dbReference>
<dbReference type="InterPro" id="IPR011330">
    <property type="entry name" value="Glyco_hydro/deAcase_b/a-brl"/>
</dbReference>
<dbReference type="GO" id="GO:0005576">
    <property type="term" value="C:extracellular region"/>
    <property type="evidence" value="ECO:0007669"/>
    <property type="project" value="UniProtKB-SubCell"/>
</dbReference>
<evidence type="ECO:0000313" key="5">
    <source>
        <dbReference type="Proteomes" id="UP000009047"/>
    </source>
</evidence>
<sequence>MIGWLTAGLGLAAAAGLSARYNWWRPRRPGLPVLMYHHVTDELNNTPLPKLRVTTKAFAAQLDLLRAKGYQTVSLAQAMAPDAPANGVVLSFDDGYEDFYSQAWPLLRQRGMSATVFLVAGAIGGDNFWDRPKGEPREPLMDAARIRELAAAGVEFGGHGFGHVAMAGLSQADLARETIGCQEALGAILGQPCRVFSYPYGLYDAPAARAVGQAGFTVACTTRPGMLGPGVDPLAAPRIIVKRSDNLLDLRLKLTRGQSRL</sequence>
<evidence type="ECO:0000313" key="4">
    <source>
        <dbReference type="EMBL" id="ADK84085.1"/>
    </source>
</evidence>
<keyword evidence="5" id="KW-1185">Reference proteome</keyword>
<dbReference type="eggNOG" id="COG0726">
    <property type="taxonomic scope" value="Bacteria"/>
</dbReference>
<dbReference type="PANTHER" id="PTHR34216">
    <property type="match status" value="1"/>
</dbReference>
<dbReference type="OrthoDB" id="9776235at2"/>
<dbReference type="GO" id="GO:0005975">
    <property type="term" value="P:carbohydrate metabolic process"/>
    <property type="evidence" value="ECO:0007669"/>
    <property type="project" value="InterPro"/>
</dbReference>
<dbReference type="EMBL" id="CP002085">
    <property type="protein sequence ID" value="ADK84085.1"/>
    <property type="molecule type" value="Genomic_DNA"/>
</dbReference>
<proteinExistence type="predicted"/>
<dbReference type="InterPro" id="IPR051398">
    <property type="entry name" value="Polysacch_Deacetylase"/>
</dbReference>
<dbReference type="AlphaFoldDB" id="E1QEU9"/>
<dbReference type="RefSeq" id="WP_013257540.1">
    <property type="nucleotide sequence ID" value="NC_014365.1"/>
</dbReference>
<dbReference type="Pfam" id="PF01522">
    <property type="entry name" value="Polysacc_deac_1"/>
    <property type="match status" value="1"/>
</dbReference>
<dbReference type="Proteomes" id="UP000009047">
    <property type="component" value="Chromosome"/>
</dbReference>
<evidence type="ECO:0000259" key="3">
    <source>
        <dbReference type="PROSITE" id="PS51677"/>
    </source>
</evidence>
<dbReference type="HOGENOM" id="CLU_030024_5_2_7"/>